<dbReference type="InterPro" id="IPR004143">
    <property type="entry name" value="BPL_LPL_catalytic"/>
</dbReference>
<evidence type="ECO:0000313" key="3">
    <source>
        <dbReference type="EMBL" id="THH27195.1"/>
    </source>
</evidence>
<evidence type="ECO:0000259" key="1">
    <source>
        <dbReference type="Pfam" id="PF03099"/>
    </source>
</evidence>
<dbReference type="EMBL" id="SGPM01000272">
    <property type="protein sequence ID" value="THH27195.1"/>
    <property type="molecule type" value="Genomic_DNA"/>
</dbReference>
<dbReference type="SUPFAM" id="SSF55681">
    <property type="entry name" value="Class II aaRS and biotin synthetases"/>
    <property type="match status" value="1"/>
</dbReference>
<gene>
    <name evidence="3" type="ORF">EUX98_g6992</name>
</gene>
<dbReference type="Proteomes" id="UP000308730">
    <property type="component" value="Unassembled WGS sequence"/>
</dbReference>
<reference evidence="3 4" key="1">
    <citation type="submission" date="2019-02" db="EMBL/GenBank/DDBJ databases">
        <title>Genome sequencing of the rare red list fungi Antrodiella citrinella (Flaviporus citrinellus).</title>
        <authorList>
            <person name="Buettner E."/>
            <person name="Kellner H."/>
        </authorList>
    </citation>
    <scope>NUCLEOTIDE SEQUENCE [LARGE SCALE GENOMIC DNA]</scope>
    <source>
        <strain evidence="3 4">DSM 108506</strain>
    </source>
</reference>
<dbReference type="Pfam" id="PF03099">
    <property type="entry name" value="BPL_LplA_LipB"/>
    <property type="match status" value="1"/>
</dbReference>
<dbReference type="InterPro" id="IPR019197">
    <property type="entry name" value="Biotin-prot_ligase_N"/>
</dbReference>
<dbReference type="PANTHER" id="PTHR12835:SF5">
    <property type="entry name" value="BIOTIN--PROTEIN LIGASE"/>
    <property type="match status" value="1"/>
</dbReference>
<dbReference type="OrthoDB" id="10250105at2759"/>
<sequence>MNVLVYSGPEVLHSSFARSLSLLKAALVPHYSVQPITLQSLISNPWSETCALLVFPACREQLSLPTPVRKSIRNYIESGGSLLGLRASARLIGSGFASAEVYESSLRFQDRASGTILSCTFIGNASESSTTVAIKSTQGDTTALLPVESAFSELSVPTNATNVQAFAHHDDARPAAIACQTGKGRVVIWGVDIASPSLEGEPPEVEGHRRSLLRESLHHLALRLPATDGSVAMCLLPQLLTCSQAIPTAVTQILESLSPVQSGGTIKDEHDTFALHTISNGKEVLRNARLAPSAVDTDTKHIIAFPDGQLPSPEDTPLFNISQYYTDLASVRSKTSSPMSQSDAWGIGEALLYGEVVTSTQTMLDKNHRFLSALPHPLLSLASHQIAGRGRGGNNWVSPSGCLQFSLLLRAPLRDVPAPRLVFVQYLVALAVVEACRSPDVLGAELGGQGGETTIVIGCGINVLNAPPIASLSQLGTPQQPLSMERTAAVIMVTFEPMWNTFLAERGSFSPFMDLYLERWLHSDQRVTITSTTPHRAVRIVGITEDHGLLRTVPERVGVDGQQYIDLQPDGNSFDLMAGLIMTKARKP</sequence>
<accession>A0A4S4MNG0</accession>
<feature type="domain" description="BPL/LPL catalytic" evidence="1">
    <location>
        <begin position="353"/>
        <end position="437"/>
    </location>
</feature>
<dbReference type="PANTHER" id="PTHR12835">
    <property type="entry name" value="BIOTIN PROTEIN LIGASE"/>
    <property type="match status" value="1"/>
</dbReference>
<dbReference type="AlphaFoldDB" id="A0A4S4MNG0"/>
<protein>
    <recommendedName>
        <fullName evidence="5">BPL/LPL catalytic domain-containing protein</fullName>
    </recommendedName>
</protein>
<proteinExistence type="predicted"/>
<dbReference type="SUPFAM" id="SSF52317">
    <property type="entry name" value="Class I glutamine amidotransferase-like"/>
    <property type="match status" value="1"/>
</dbReference>
<organism evidence="3 4">
    <name type="scientific">Antrodiella citrinella</name>
    <dbReference type="NCBI Taxonomy" id="2447956"/>
    <lineage>
        <taxon>Eukaryota</taxon>
        <taxon>Fungi</taxon>
        <taxon>Dikarya</taxon>
        <taxon>Basidiomycota</taxon>
        <taxon>Agaricomycotina</taxon>
        <taxon>Agaricomycetes</taxon>
        <taxon>Polyporales</taxon>
        <taxon>Steccherinaceae</taxon>
        <taxon>Antrodiella</taxon>
    </lineage>
</organism>
<dbReference type="Gene3D" id="3.30.930.10">
    <property type="entry name" value="Bira Bifunctional Protein, Domain 2"/>
    <property type="match status" value="1"/>
</dbReference>
<dbReference type="GO" id="GO:0005737">
    <property type="term" value="C:cytoplasm"/>
    <property type="evidence" value="ECO:0007669"/>
    <property type="project" value="TreeGrafter"/>
</dbReference>
<comment type="caution">
    <text evidence="3">The sequence shown here is derived from an EMBL/GenBank/DDBJ whole genome shotgun (WGS) entry which is preliminary data.</text>
</comment>
<name>A0A4S4MNG0_9APHY</name>
<evidence type="ECO:0000259" key="2">
    <source>
        <dbReference type="Pfam" id="PF09825"/>
    </source>
</evidence>
<dbReference type="InterPro" id="IPR045864">
    <property type="entry name" value="aa-tRNA-synth_II/BPL/LPL"/>
</dbReference>
<feature type="domain" description="Biotin-protein ligase N-terminal" evidence="2">
    <location>
        <begin position="1"/>
        <end position="89"/>
    </location>
</feature>
<dbReference type="Pfam" id="PF09825">
    <property type="entry name" value="BPL_N"/>
    <property type="match status" value="1"/>
</dbReference>
<dbReference type="InterPro" id="IPR029062">
    <property type="entry name" value="Class_I_gatase-like"/>
</dbReference>
<evidence type="ECO:0008006" key="5">
    <source>
        <dbReference type="Google" id="ProtNLM"/>
    </source>
</evidence>
<evidence type="ECO:0000313" key="4">
    <source>
        <dbReference type="Proteomes" id="UP000308730"/>
    </source>
</evidence>
<keyword evidence="4" id="KW-1185">Reference proteome</keyword>
<dbReference type="GO" id="GO:0004077">
    <property type="term" value="F:biotin--[biotin carboxyl-carrier protein] ligase activity"/>
    <property type="evidence" value="ECO:0007669"/>
    <property type="project" value="TreeGrafter"/>
</dbReference>